<keyword evidence="1" id="KW-0472">Membrane</keyword>
<organism evidence="2 3">
    <name type="scientific">Halopenitus persicus</name>
    <dbReference type="NCBI Taxonomy" id="1048396"/>
    <lineage>
        <taxon>Archaea</taxon>
        <taxon>Methanobacteriati</taxon>
        <taxon>Methanobacteriota</taxon>
        <taxon>Stenosarchaea group</taxon>
        <taxon>Halobacteria</taxon>
        <taxon>Halobacteriales</taxon>
        <taxon>Haloferacaceae</taxon>
        <taxon>Halopenitus</taxon>
    </lineage>
</organism>
<reference evidence="3" key="1">
    <citation type="submission" date="2016-10" db="EMBL/GenBank/DDBJ databases">
        <authorList>
            <person name="Varghese N."/>
            <person name="Submissions S."/>
        </authorList>
    </citation>
    <scope>NUCLEOTIDE SEQUENCE [LARGE SCALE GENOMIC DNA]</scope>
    <source>
        <strain evidence="3">DC30,IBRC 10041,KCTC 4046</strain>
    </source>
</reference>
<keyword evidence="1" id="KW-1133">Transmembrane helix</keyword>
<dbReference type="AlphaFoldDB" id="A0A1H3LKI9"/>
<dbReference type="Proteomes" id="UP000199079">
    <property type="component" value="Unassembled WGS sequence"/>
</dbReference>
<protein>
    <submittedName>
        <fullName evidence="2">Uncharacterized protein</fullName>
    </submittedName>
</protein>
<dbReference type="EMBL" id="FNPC01000007">
    <property type="protein sequence ID" value="SDY64365.1"/>
    <property type="molecule type" value="Genomic_DNA"/>
</dbReference>
<evidence type="ECO:0000256" key="1">
    <source>
        <dbReference type="SAM" id="Phobius"/>
    </source>
</evidence>
<keyword evidence="3" id="KW-1185">Reference proteome</keyword>
<name>A0A1H3LKI9_9EURY</name>
<gene>
    <name evidence="2" type="ORF">SAMN05216564_107109</name>
</gene>
<evidence type="ECO:0000313" key="2">
    <source>
        <dbReference type="EMBL" id="SDY64365.1"/>
    </source>
</evidence>
<feature type="transmembrane region" description="Helical" evidence="1">
    <location>
        <begin position="43"/>
        <end position="63"/>
    </location>
</feature>
<keyword evidence="1" id="KW-0812">Transmembrane</keyword>
<accession>A0A1H3LKI9</accession>
<sequence>MVGVFQLLVAFLGLYIIYQMDEILGRFNLVFGPETNVEPPNWFVNFVRILVGLFVLYQLRLAFIKYI</sequence>
<evidence type="ECO:0000313" key="3">
    <source>
        <dbReference type="Proteomes" id="UP000199079"/>
    </source>
</evidence>
<proteinExistence type="predicted"/>